<protein>
    <submittedName>
        <fullName evidence="1">Uncharacterized protein</fullName>
    </submittedName>
</protein>
<proteinExistence type="predicted"/>
<name>A0ACC2NLX9_9HYME</name>
<comment type="caution">
    <text evidence="1">The sequence shown here is derived from an EMBL/GenBank/DDBJ whole genome shotgun (WGS) entry which is preliminary data.</text>
</comment>
<dbReference type="Proteomes" id="UP001239111">
    <property type="component" value="Chromosome 3"/>
</dbReference>
<dbReference type="EMBL" id="CM056743">
    <property type="protein sequence ID" value="KAJ8671911.1"/>
    <property type="molecule type" value="Genomic_DNA"/>
</dbReference>
<reference evidence="1" key="1">
    <citation type="submission" date="2023-04" db="EMBL/GenBank/DDBJ databases">
        <title>A chromosome-level genome assembly of the parasitoid wasp Eretmocerus hayati.</title>
        <authorList>
            <person name="Zhong Y."/>
            <person name="Liu S."/>
            <person name="Liu Y."/>
        </authorList>
    </citation>
    <scope>NUCLEOTIDE SEQUENCE</scope>
    <source>
        <strain evidence="1">ZJU_SS_LIU_2023</strain>
    </source>
</reference>
<evidence type="ECO:0000313" key="1">
    <source>
        <dbReference type="EMBL" id="KAJ8671911.1"/>
    </source>
</evidence>
<evidence type="ECO:0000313" key="2">
    <source>
        <dbReference type="Proteomes" id="UP001239111"/>
    </source>
</evidence>
<sequence length="845" mass="96823">MRQSNCVLYPHKIRGLPNSDAVPCYANSSLQSLLHCQNVRQRFIQHPQIDGFGDAMIEYRSNSYFDTKKLRSFARDSYNAKEQQDVAEFMMSLINQSQTLQSVFKHSLVSIRQCQACGHESLSRIEDNLILINSLPPDSKCWDLQSILRYNLDNWNEKEIICNEPIGGDGEIQENCDGRRICRGFLKEKTRLASKADVLIIQFQIFSSEKVFLKKTRGIPSANGKRTVLNSYQNSNWIVAMPRENILGKNTVIAGSTIVDNDRKILKPYSNTLLMTNSIGHSNKEEFTRMSLGTFGRCSTNTAHSMIPSMSNVSTRFPSERSFVPDAYTPSRSLKKRFTLQDFFSYSGPTYTQKPTQSISKASSSICPPHRDITDRNSHQKSTNVNLSNGENKRTLPQNQNCNDHELIHRKKETDIDEINDAIHGAERIPCRNEDSRNQFNSSSDSVCREKYTTTSGNWSEPVDDASIMNDVGQVTNVLTAFSRPGKSSKYWICDDYCRTLDVDVLKEVKELFYDLSQLSYRDVNEFIRDFDTCSSETAVPRGGHPISCYAEPLSCKSKFFKLDIFSPHFTNLRTVKRSIYRIKHLYECILRIGIALEGGNLIELKQIQEEMRNVPGMSHTDNKEACLDEDKLRAVYLRGIKAFKTIDLDPPRTLCVSCERLCVSHYVSPVEKHLKPTIAECLLGNGSLDLPEATYWKQLQDLYDPEEFTNSFICNHCSKYLKINKLPSLSILNNLRTETVPEEIRSSNRFEKMLIQRAKAFHCVVKLETVQKKNIPHHMKLDQEKGRTFHLPLPLKATLQKLCKDTDPINLDHELHVLIRSNPTKKKVIWEDYVDIQKIWIALK</sequence>
<accession>A0ACC2NLX9</accession>
<gene>
    <name evidence="1" type="ORF">QAD02_003170</name>
</gene>
<keyword evidence="2" id="KW-1185">Reference proteome</keyword>
<organism evidence="1 2">
    <name type="scientific">Eretmocerus hayati</name>
    <dbReference type="NCBI Taxonomy" id="131215"/>
    <lineage>
        <taxon>Eukaryota</taxon>
        <taxon>Metazoa</taxon>
        <taxon>Ecdysozoa</taxon>
        <taxon>Arthropoda</taxon>
        <taxon>Hexapoda</taxon>
        <taxon>Insecta</taxon>
        <taxon>Pterygota</taxon>
        <taxon>Neoptera</taxon>
        <taxon>Endopterygota</taxon>
        <taxon>Hymenoptera</taxon>
        <taxon>Apocrita</taxon>
        <taxon>Proctotrupomorpha</taxon>
        <taxon>Chalcidoidea</taxon>
        <taxon>Aphelinidae</taxon>
        <taxon>Aphelininae</taxon>
        <taxon>Eretmocerus</taxon>
    </lineage>
</organism>